<feature type="region of interest" description="Disordered" evidence="15">
    <location>
        <begin position="526"/>
        <end position="675"/>
    </location>
</feature>
<dbReference type="Pfam" id="PF00439">
    <property type="entry name" value="Bromodomain"/>
    <property type="match status" value="1"/>
</dbReference>
<keyword evidence="8" id="KW-0007">Acetylation</keyword>
<evidence type="ECO:0000256" key="4">
    <source>
        <dbReference type="ARBA" id="ARBA00022723"/>
    </source>
</evidence>
<dbReference type="InterPro" id="IPR001965">
    <property type="entry name" value="Znf_PHD"/>
</dbReference>
<sequence length="1563" mass="173743">MSEVNSVNMEEEKEAPSEVVEQPEPKPLEPTEDVAEETPTPSVTSEVESVCTEPPFSNNTSVIDTDTSEETKDDEQNKRSKRELKLLLALSKEANLNTNISHKRKSLENTKYKDNYVIKLGEGGEKAKKTPKQSPEGRVIRYPVTAETELEEAEVEPKEETKVEKDPPVKIIKRKKESVTEAVTGGATEEISKKSRKSSSSELIMFKPDKDKFCWRCHRDNVNIACETCPRAYHQKCLKQTINDPEHWPCPECVEILRAESTQTRSEAMKGMDLEHLCSLLKHAVKRMIQCSGAEPFIHAVNEKDFPDYKRYIIQPMDLTLLDKNIKQNLYGSTQAFEADAKWILHNSIIYNSYQSKLTSVAKSIVKICKQEMAEIENCPSCYLNANTKKDWFVQVCPKPHLLLWAKLKGFPYWPAKLMCSNNSGMVDVRFFGAHDKAWVSYKDCYLYSLKDPNSYKQKRYDIDQCTKELDVYVRNLRRVFGEVRLATFKALLVPENEAEHLQELLPKYNVNTNYKTLIRQIYDEGSSQNSSMEEDLETANKNNDHDESGLSKSPGVDSTMEGYGTDDESKTETTRRRGITKMISDDTMDSEDIDDAEKVEEEEESSGNNSPTVMRGKLKVLPRRSSDMVRKYSTDTESSSSSKLKRRNSEISTKPVDPEKLVETSSNEDKIDKDSVVVKPVEILVDNAEISISPKSKLLITDKLMKKLSDSDLEKLNADDGSSKKQDEAMEVSSTSEKVEVEAEDTSKKMDVDDEKEAKDAENKSTEEKRTANESSAKVVSEDVQNIIEEFDEEDDDADSSFDDLPLAQAVKKASEEVTFTRIIPREIEVKEVDAPKKPAVEKNVESNNRKTDEISNSLEITRKRKKSNDDTASHNKMVKLVSIDKILGKKITSTPVKSNVEEVVIKSEPESSESDSEYMEKKREYLSALNISERTNDAKAGSKPHEIRTRSKTEEKANKLKVADSNKKAPPPTNQAQKKEDVGEISVKSFAKLTPSAKPKSRRSLPIVSRFSSPAKEALLKKQPPPLTELSRPNADKKNQQGKSGGGVVSVTNSVSLIKSTKTTVQNSPSAHKAQAITTTPKTSTSFEALRPGLVFLAPTSEVMLLPTSSALTYTNTANPILSLIPPPLTASNPLVQPRPLVQAVQPAANTNNGKPPQKETTVPSQNFIPQCETMEQDAPASQPPQANALLSTLLDKRSQIEVSRAEIGADRGAAQPPDARLIEPPSGDANLLNGFSPQTLSRAVTDLMSRPPPKLRPRPPGALSCVFEEGNPSSAGPVTAKINSIAHRLGDYFRGMLIETLDNLGQSNNQEATITSLKLEIESLKHKHEVEISEVKKNVSTVLEDIQRSIIEERDKVISETRAACEAETIKRLEETKSKQWCANCSEVAQFYCCWNTSYCDYPCQQKHWSKHINNCTQSFNQPSTAAVGLRQPNQPIVLRPTNPPANKQNVGRIITSKPTKVYMNRVGGNPKAMQAFKRNGSHLTLVEASPGNYELINSSGVPITMGGKIMTSPSLLTKIKSGSVSLTTTNSSPGSKSSIKTTSSSSSDKPQLISDDESD</sequence>
<keyword evidence="4" id="KW-0479">Metal-binding</keyword>
<evidence type="ECO:0000259" key="17">
    <source>
        <dbReference type="PROSITE" id="PS50016"/>
    </source>
</evidence>
<evidence type="ECO:0000259" key="16">
    <source>
        <dbReference type="PROSITE" id="PS50014"/>
    </source>
</evidence>
<dbReference type="InterPro" id="IPR011011">
    <property type="entry name" value="Znf_FYVE_PHD"/>
</dbReference>
<feature type="compositionally biased region" description="Acidic residues" evidence="15">
    <location>
        <begin position="790"/>
        <end position="803"/>
    </location>
</feature>
<feature type="compositionally biased region" description="Basic and acidic residues" evidence="15">
    <location>
        <begin position="901"/>
        <end position="911"/>
    </location>
</feature>
<reference evidence="20" key="1">
    <citation type="submission" date="2021-12" db="EMBL/GenBank/DDBJ databases">
        <authorList>
            <person name="King R."/>
        </authorList>
    </citation>
    <scope>NUCLEOTIDE SEQUENCE</scope>
</reference>
<dbReference type="PANTHER" id="PTHR46453:SF5">
    <property type="entry name" value="PROTEIN KINASE C-BINDING PROTEIN 1 ISOFORM X1"/>
    <property type="match status" value="1"/>
</dbReference>
<dbReference type="GO" id="GO:0005634">
    <property type="term" value="C:nucleus"/>
    <property type="evidence" value="ECO:0007669"/>
    <property type="project" value="UniProtKB-SubCell"/>
</dbReference>
<feature type="domain" description="Bromo" evidence="16">
    <location>
        <begin position="294"/>
        <end position="359"/>
    </location>
</feature>
<feature type="region of interest" description="Disordered" evidence="15">
    <location>
        <begin position="1527"/>
        <end position="1563"/>
    </location>
</feature>
<dbReference type="PROSITE" id="PS50812">
    <property type="entry name" value="PWWP"/>
    <property type="match status" value="1"/>
</dbReference>
<feature type="compositionally biased region" description="Low complexity" evidence="15">
    <location>
        <begin position="1531"/>
        <end position="1551"/>
    </location>
</feature>
<dbReference type="Gene3D" id="1.20.920.10">
    <property type="entry name" value="Bromodomain-like"/>
    <property type="match status" value="1"/>
</dbReference>
<evidence type="ECO:0000256" key="5">
    <source>
        <dbReference type="ARBA" id="ARBA00022771"/>
    </source>
</evidence>
<feature type="domain" description="PHD-type" evidence="17">
    <location>
        <begin position="211"/>
        <end position="256"/>
    </location>
</feature>
<evidence type="ECO:0000313" key="20">
    <source>
        <dbReference type="EMBL" id="CAH0557051.1"/>
    </source>
</evidence>
<dbReference type="EMBL" id="OV121136">
    <property type="protein sequence ID" value="CAH0557051.1"/>
    <property type="molecule type" value="Genomic_DNA"/>
</dbReference>
<feature type="domain" description="MYND-type" evidence="19">
    <location>
        <begin position="1385"/>
        <end position="1419"/>
    </location>
</feature>
<dbReference type="InterPro" id="IPR036427">
    <property type="entry name" value="Bromodomain-like_sf"/>
</dbReference>
<feature type="compositionally biased region" description="Basic and acidic residues" evidence="15">
    <location>
        <begin position="738"/>
        <end position="773"/>
    </location>
</feature>
<dbReference type="CDD" id="cd15538">
    <property type="entry name" value="PHD_PRKCBP1"/>
    <property type="match status" value="1"/>
</dbReference>
<feature type="region of interest" description="Disordered" evidence="15">
    <location>
        <begin position="840"/>
        <end position="876"/>
    </location>
</feature>
<dbReference type="Proteomes" id="UP001154078">
    <property type="component" value="Chromosome 5"/>
</dbReference>
<dbReference type="SMART" id="SM00297">
    <property type="entry name" value="BROMO"/>
    <property type="match status" value="1"/>
</dbReference>
<dbReference type="InterPro" id="IPR013083">
    <property type="entry name" value="Znf_RING/FYVE/PHD"/>
</dbReference>
<keyword evidence="11" id="KW-0804">Transcription</keyword>
<dbReference type="GO" id="GO:0005694">
    <property type="term" value="C:chromosome"/>
    <property type="evidence" value="ECO:0007669"/>
    <property type="project" value="UniProtKB-SubCell"/>
</dbReference>
<keyword evidence="12" id="KW-0539">Nucleus</keyword>
<dbReference type="OrthoDB" id="298344at2759"/>
<evidence type="ECO:0008006" key="22">
    <source>
        <dbReference type="Google" id="ProtNLM"/>
    </source>
</evidence>
<dbReference type="SUPFAM" id="SSF144232">
    <property type="entry name" value="HIT/MYND zinc finger-like"/>
    <property type="match status" value="1"/>
</dbReference>
<evidence type="ECO:0000256" key="7">
    <source>
        <dbReference type="ARBA" id="ARBA00022853"/>
    </source>
</evidence>
<dbReference type="GO" id="GO:0005737">
    <property type="term" value="C:cytoplasm"/>
    <property type="evidence" value="ECO:0007669"/>
    <property type="project" value="TreeGrafter"/>
</dbReference>
<dbReference type="InterPro" id="IPR000313">
    <property type="entry name" value="PWWP_dom"/>
</dbReference>
<evidence type="ECO:0000256" key="9">
    <source>
        <dbReference type="ARBA" id="ARBA00023015"/>
    </source>
</evidence>
<dbReference type="GO" id="GO:0140006">
    <property type="term" value="F:histone H3 reader activity"/>
    <property type="evidence" value="ECO:0007669"/>
    <property type="project" value="UniProtKB-ARBA"/>
</dbReference>
<gene>
    <name evidence="20" type="ORF">MELIAE_LOCUS7848</name>
</gene>
<feature type="compositionally biased region" description="Basic and acidic residues" evidence="15">
    <location>
        <begin position="657"/>
        <end position="675"/>
    </location>
</feature>
<dbReference type="Gene3D" id="2.30.30.140">
    <property type="match status" value="1"/>
</dbReference>
<dbReference type="CDD" id="cd05508">
    <property type="entry name" value="Bromo_RACK7"/>
    <property type="match status" value="1"/>
</dbReference>
<keyword evidence="7" id="KW-0156">Chromatin regulator</keyword>
<feature type="compositionally biased region" description="Basic and acidic residues" evidence="15">
    <location>
        <begin position="625"/>
        <end position="635"/>
    </location>
</feature>
<feature type="region of interest" description="Disordered" evidence="15">
    <location>
        <begin position="710"/>
        <end position="803"/>
    </location>
</feature>
<feature type="compositionally biased region" description="Basic and acidic residues" evidence="15">
    <location>
        <begin position="945"/>
        <end position="969"/>
    </location>
</feature>
<keyword evidence="3" id="KW-0158">Chromosome</keyword>
<evidence type="ECO:0000256" key="14">
    <source>
        <dbReference type="PROSITE-ProRule" id="PRU00134"/>
    </source>
</evidence>
<feature type="region of interest" description="Disordered" evidence="15">
    <location>
        <begin position="1"/>
        <end position="80"/>
    </location>
</feature>
<evidence type="ECO:0000256" key="10">
    <source>
        <dbReference type="ARBA" id="ARBA00023117"/>
    </source>
</evidence>
<feature type="compositionally biased region" description="Basic and acidic residues" evidence="15">
    <location>
        <begin position="840"/>
        <end position="855"/>
    </location>
</feature>
<proteinExistence type="predicted"/>
<dbReference type="InterPro" id="IPR037967">
    <property type="entry name" value="ZMYND8_Bromo_dom"/>
</dbReference>
<feature type="compositionally biased region" description="Basic and acidic residues" evidence="15">
    <location>
        <begin position="710"/>
        <end position="729"/>
    </location>
</feature>
<evidence type="ECO:0000259" key="19">
    <source>
        <dbReference type="PROSITE" id="PS50865"/>
    </source>
</evidence>
<evidence type="ECO:0000256" key="2">
    <source>
        <dbReference type="ARBA" id="ARBA00004286"/>
    </source>
</evidence>
<keyword evidence="9" id="KW-0805">Transcription regulation</keyword>
<dbReference type="Pfam" id="PF24324">
    <property type="entry name" value="MYND_ZMYND11_ZMYD8"/>
    <property type="match status" value="1"/>
</dbReference>
<evidence type="ECO:0000256" key="13">
    <source>
        <dbReference type="PROSITE-ProRule" id="PRU00035"/>
    </source>
</evidence>
<keyword evidence="21" id="KW-1185">Reference proteome</keyword>
<keyword evidence="10 13" id="KW-0103">Bromodomain</keyword>
<evidence type="ECO:0000259" key="18">
    <source>
        <dbReference type="PROSITE" id="PS50812"/>
    </source>
</evidence>
<dbReference type="InterPro" id="IPR018359">
    <property type="entry name" value="Bromodomain_CS"/>
</dbReference>
<evidence type="ECO:0000256" key="1">
    <source>
        <dbReference type="ARBA" id="ARBA00004123"/>
    </source>
</evidence>
<dbReference type="PROSITE" id="PS00633">
    <property type="entry name" value="BROMODOMAIN_1"/>
    <property type="match status" value="1"/>
</dbReference>
<dbReference type="InterPro" id="IPR019787">
    <property type="entry name" value="Znf_PHD-finger"/>
</dbReference>
<feature type="domain" description="PWWP" evidence="18">
    <location>
        <begin position="400"/>
        <end position="451"/>
    </location>
</feature>
<dbReference type="InterPro" id="IPR056987">
    <property type="entry name" value="ZMYND8_CC"/>
</dbReference>
<dbReference type="InterPro" id="IPR001487">
    <property type="entry name" value="Bromodomain"/>
</dbReference>
<dbReference type="PANTHER" id="PTHR46453">
    <property type="entry name" value="PROTEIN KINASE C-BINDING PROTEIN 1"/>
    <property type="match status" value="1"/>
</dbReference>
<dbReference type="PROSITE" id="PS01360">
    <property type="entry name" value="ZF_MYND_1"/>
    <property type="match status" value="1"/>
</dbReference>
<dbReference type="PROSITE" id="PS50014">
    <property type="entry name" value="BROMODOMAIN_2"/>
    <property type="match status" value="1"/>
</dbReference>
<dbReference type="InterPro" id="IPR002893">
    <property type="entry name" value="Znf_MYND"/>
</dbReference>
<name>A0A9P0B737_BRAAE</name>
<dbReference type="PROSITE" id="PS50865">
    <property type="entry name" value="ZF_MYND_2"/>
    <property type="match status" value="1"/>
</dbReference>
<dbReference type="InterPro" id="IPR057053">
    <property type="entry name" value="MYND_ZMYND11_ZMYD8"/>
</dbReference>
<dbReference type="SMART" id="SM00293">
    <property type="entry name" value="PWWP"/>
    <property type="match status" value="1"/>
</dbReference>
<dbReference type="SUPFAM" id="SSF57903">
    <property type="entry name" value="FYVE/PHD zinc finger"/>
    <property type="match status" value="1"/>
</dbReference>
<organism evidence="20 21">
    <name type="scientific">Brassicogethes aeneus</name>
    <name type="common">Rape pollen beetle</name>
    <name type="synonym">Meligethes aeneus</name>
    <dbReference type="NCBI Taxonomy" id="1431903"/>
    <lineage>
        <taxon>Eukaryota</taxon>
        <taxon>Metazoa</taxon>
        <taxon>Ecdysozoa</taxon>
        <taxon>Arthropoda</taxon>
        <taxon>Hexapoda</taxon>
        <taxon>Insecta</taxon>
        <taxon>Pterygota</taxon>
        <taxon>Neoptera</taxon>
        <taxon>Endopterygota</taxon>
        <taxon>Coleoptera</taxon>
        <taxon>Polyphaga</taxon>
        <taxon>Cucujiformia</taxon>
        <taxon>Nitidulidae</taxon>
        <taxon>Meligethinae</taxon>
        <taxon>Brassicogethes</taxon>
    </lineage>
</organism>
<feature type="region of interest" description="Disordered" evidence="15">
    <location>
        <begin position="1017"/>
        <end position="1051"/>
    </location>
</feature>
<feature type="region of interest" description="Disordered" evidence="15">
    <location>
        <begin position="992"/>
        <end position="1011"/>
    </location>
</feature>
<dbReference type="InterPro" id="IPR044075">
    <property type="entry name" value="PRKCBP1_PHD"/>
</dbReference>
<dbReference type="PROSITE" id="PS50016">
    <property type="entry name" value="ZF_PHD_2"/>
    <property type="match status" value="1"/>
</dbReference>
<dbReference type="Pfam" id="PF23460">
    <property type="entry name" value="ZMYND8_CC"/>
    <property type="match status" value="1"/>
</dbReference>
<evidence type="ECO:0000256" key="8">
    <source>
        <dbReference type="ARBA" id="ARBA00022990"/>
    </source>
</evidence>
<keyword evidence="5 14" id="KW-0863">Zinc-finger</keyword>
<feature type="region of interest" description="Disordered" evidence="15">
    <location>
        <begin position="899"/>
        <end position="987"/>
    </location>
</feature>
<evidence type="ECO:0000256" key="12">
    <source>
        <dbReference type="ARBA" id="ARBA00023242"/>
    </source>
</evidence>
<dbReference type="SUPFAM" id="SSF47370">
    <property type="entry name" value="Bromodomain"/>
    <property type="match status" value="1"/>
</dbReference>
<evidence type="ECO:0000313" key="21">
    <source>
        <dbReference type="Proteomes" id="UP001154078"/>
    </source>
</evidence>
<accession>A0A9P0B737</accession>
<evidence type="ECO:0000256" key="11">
    <source>
        <dbReference type="ARBA" id="ARBA00023163"/>
    </source>
</evidence>
<dbReference type="SUPFAM" id="SSF63748">
    <property type="entry name" value="Tudor/PWWP/MBT"/>
    <property type="match status" value="1"/>
</dbReference>
<evidence type="ECO:0000256" key="6">
    <source>
        <dbReference type="ARBA" id="ARBA00022833"/>
    </source>
</evidence>
<dbReference type="PRINTS" id="PR00503">
    <property type="entry name" value="BROMODOMAIN"/>
</dbReference>
<dbReference type="Gene3D" id="3.30.40.10">
    <property type="entry name" value="Zinc/RING finger domain, C3HC4 (zinc finger)"/>
    <property type="match status" value="1"/>
</dbReference>
<protein>
    <recommendedName>
        <fullName evidence="22">Protein kinase C-binding protein 1</fullName>
    </recommendedName>
</protein>
<dbReference type="GO" id="GO:0003714">
    <property type="term" value="F:transcription corepressor activity"/>
    <property type="evidence" value="ECO:0007669"/>
    <property type="project" value="TreeGrafter"/>
</dbReference>
<dbReference type="InterPro" id="IPR019786">
    <property type="entry name" value="Zinc_finger_PHD-type_CS"/>
</dbReference>
<dbReference type="SMART" id="SM00249">
    <property type="entry name" value="PHD"/>
    <property type="match status" value="1"/>
</dbReference>
<dbReference type="PROSITE" id="PS01359">
    <property type="entry name" value="ZF_PHD_1"/>
    <property type="match status" value="1"/>
</dbReference>
<keyword evidence="6" id="KW-0862">Zinc</keyword>
<evidence type="ECO:0000256" key="15">
    <source>
        <dbReference type="SAM" id="MobiDB-lite"/>
    </source>
</evidence>
<evidence type="ECO:0000256" key="3">
    <source>
        <dbReference type="ARBA" id="ARBA00022454"/>
    </source>
</evidence>
<dbReference type="GO" id="GO:0008270">
    <property type="term" value="F:zinc ion binding"/>
    <property type="evidence" value="ECO:0007669"/>
    <property type="project" value="UniProtKB-KW"/>
</dbReference>
<dbReference type="CDD" id="cd20160">
    <property type="entry name" value="PWWP_PRKCBP1"/>
    <property type="match status" value="1"/>
</dbReference>
<comment type="subcellular location">
    <subcellularLocation>
        <location evidence="2">Chromosome</location>
    </subcellularLocation>
    <subcellularLocation>
        <location evidence="1">Nucleus</location>
    </subcellularLocation>
</comment>
<dbReference type="Pfam" id="PF00855">
    <property type="entry name" value="PWWP"/>
    <property type="match status" value="1"/>
</dbReference>
<dbReference type="FunFam" id="6.10.140.2220:FF:000002">
    <property type="entry name" value="Protein kinase C-binding protein 1 isoform C"/>
    <property type="match status" value="1"/>
</dbReference>
<feature type="compositionally biased region" description="Acidic residues" evidence="15">
    <location>
        <begin position="587"/>
        <end position="606"/>
    </location>
</feature>